<dbReference type="PANTHER" id="PTHR30365">
    <property type="entry name" value="CYTOCHROME D UBIQUINOL OXIDASE"/>
    <property type="match status" value="1"/>
</dbReference>
<proteinExistence type="inferred from homology"/>
<evidence type="ECO:0000256" key="9">
    <source>
        <dbReference type="ARBA" id="ARBA00022989"/>
    </source>
</evidence>
<feature type="region of interest" description="Disordered" evidence="13">
    <location>
        <begin position="444"/>
        <end position="479"/>
    </location>
</feature>
<feature type="transmembrane region" description="Helical" evidence="12">
    <location>
        <begin position="326"/>
        <end position="350"/>
    </location>
</feature>
<evidence type="ECO:0000256" key="11">
    <source>
        <dbReference type="ARBA" id="ARBA00023136"/>
    </source>
</evidence>
<evidence type="ECO:0000256" key="1">
    <source>
        <dbReference type="ARBA" id="ARBA00004651"/>
    </source>
</evidence>
<evidence type="ECO:0000256" key="10">
    <source>
        <dbReference type="ARBA" id="ARBA00023004"/>
    </source>
</evidence>
<evidence type="ECO:0000313" key="19">
    <source>
        <dbReference type="Proteomes" id="UP001156672"/>
    </source>
</evidence>
<feature type="transmembrane region" description="Helical" evidence="12">
    <location>
        <begin position="56"/>
        <end position="77"/>
    </location>
</feature>
<feature type="transmembrane region" description="Helical" evidence="12">
    <location>
        <begin position="127"/>
        <end position="147"/>
    </location>
</feature>
<comment type="similarity">
    <text evidence="2 12">Belongs to the cytochrome ubiquinol oxidase subunit 1 family.</text>
</comment>
<dbReference type="KEGG" id="gal:A0U94_08470"/>
<feature type="transmembrane region" description="Helical" evidence="12">
    <location>
        <begin position="12"/>
        <end position="35"/>
    </location>
</feature>
<keyword evidence="10 12" id="KW-0408">Iron</keyword>
<dbReference type="EMBL" id="LHZN01000145">
    <property type="protein sequence ID" value="KXV36766.1"/>
    <property type="molecule type" value="Genomic_DNA"/>
</dbReference>
<evidence type="ECO:0000256" key="4">
    <source>
        <dbReference type="ARBA" id="ARBA00022475"/>
    </source>
</evidence>
<evidence type="ECO:0000256" key="7">
    <source>
        <dbReference type="ARBA" id="ARBA00022723"/>
    </source>
</evidence>
<feature type="transmembrane region" description="Helical" evidence="12">
    <location>
        <begin position="186"/>
        <end position="210"/>
    </location>
</feature>
<keyword evidence="11 12" id="KW-0472">Membrane</keyword>
<feature type="transmembrane region" description="Helical" evidence="12">
    <location>
        <begin position="222"/>
        <end position="244"/>
    </location>
</feature>
<dbReference type="OrthoDB" id="9807042at2"/>
<feature type="transmembrane region" description="Helical" evidence="12">
    <location>
        <begin position="404"/>
        <end position="426"/>
    </location>
</feature>
<dbReference type="STRING" id="318683.A0U94_08470"/>
<reference evidence="14" key="4">
    <citation type="submission" date="2023-01" db="EMBL/GenBank/DDBJ databases">
        <title>Draft genome sequence of Gluconobacter albidus strain NBRC 3250.</title>
        <authorList>
            <person name="Sun Q."/>
            <person name="Mori K."/>
        </authorList>
    </citation>
    <scope>NUCLEOTIDE SEQUENCE</scope>
    <source>
        <strain evidence="14">NBRC 3250</strain>
    </source>
</reference>
<dbReference type="AlphaFoldDB" id="A0A149SXW5"/>
<dbReference type="GO" id="GO:0070069">
    <property type="term" value="C:cytochrome complex"/>
    <property type="evidence" value="ECO:0007669"/>
    <property type="project" value="UniProtKB-UniRule"/>
</dbReference>
<evidence type="ECO:0000256" key="2">
    <source>
        <dbReference type="ARBA" id="ARBA00009819"/>
    </source>
</evidence>
<reference evidence="17 18" key="2">
    <citation type="submission" date="2015-06" db="EMBL/GenBank/DDBJ databases">
        <title>Improved classification and identification of acetic acid bacteria using matrix-assisted laser desorption/ionization time-of-flight mass spectrometry; Gluconobacter nephelii and Gluconobacter uchimurae are later heterotypic synonyms of Gluconobacter japonicus and Gluconobacter oxydans, respectively.</title>
        <authorList>
            <person name="Li L."/>
            <person name="Cleenwerck I."/>
            <person name="De Vuyst L."/>
            <person name="Vandamme P."/>
        </authorList>
    </citation>
    <scope>NUCLEOTIDE SEQUENCE [LARGE SCALE GENOMIC DNA]</scope>
    <source>
        <strain evidence="15 18">LMG 1356</strain>
        <strain evidence="16 17">LMG 1768</strain>
    </source>
</reference>
<dbReference type="InterPro" id="IPR002585">
    <property type="entry name" value="Cyt-d_ubiquinol_oxidase_su_1"/>
</dbReference>
<reference evidence="19" key="3">
    <citation type="journal article" date="2019" name="Int. J. Syst. Evol. Microbiol.">
        <title>The Global Catalogue of Microorganisms (GCM) 10K type strain sequencing project: providing services to taxonomists for standard genome sequencing and annotation.</title>
        <authorList>
            <consortium name="The Broad Institute Genomics Platform"/>
            <consortium name="The Broad Institute Genome Sequencing Center for Infectious Disease"/>
            <person name="Wu L."/>
            <person name="Ma J."/>
        </authorList>
    </citation>
    <scope>NUCLEOTIDE SEQUENCE [LARGE SCALE GENOMIC DNA]</scope>
    <source>
        <strain evidence="19">NBRC 3250</strain>
    </source>
</reference>
<keyword evidence="5 12" id="KW-0349">Heme</keyword>
<keyword evidence="8 12" id="KW-0249">Electron transport</keyword>
<keyword evidence="4 12" id="KW-1003">Cell membrane</keyword>
<name>A0A149SXW5_9PROT</name>
<dbReference type="GO" id="GO:0046872">
    <property type="term" value="F:metal ion binding"/>
    <property type="evidence" value="ECO:0007669"/>
    <property type="project" value="UniProtKB-UniRule"/>
</dbReference>
<dbReference type="EMBL" id="BSNW01000050">
    <property type="protein sequence ID" value="GLQ70586.1"/>
    <property type="molecule type" value="Genomic_DNA"/>
</dbReference>
<evidence type="ECO:0000313" key="18">
    <source>
        <dbReference type="Proteomes" id="UP000075682"/>
    </source>
</evidence>
<dbReference type="Pfam" id="PF01654">
    <property type="entry name" value="Cyt_bd_oxida_I"/>
    <property type="match status" value="1"/>
</dbReference>
<dbReference type="GO" id="GO:0005886">
    <property type="term" value="C:plasma membrane"/>
    <property type="evidence" value="ECO:0007669"/>
    <property type="project" value="UniProtKB-SubCell"/>
</dbReference>
<evidence type="ECO:0000313" key="15">
    <source>
        <dbReference type="EMBL" id="KXV36766.1"/>
    </source>
</evidence>
<dbReference type="PATRIC" id="fig|318683.5.peg.2057"/>
<evidence type="ECO:0000256" key="5">
    <source>
        <dbReference type="ARBA" id="ARBA00022617"/>
    </source>
</evidence>
<keyword evidence="7 12" id="KW-0479">Metal-binding</keyword>
<dbReference type="Proteomes" id="UP001156672">
    <property type="component" value="Unassembled WGS sequence"/>
</dbReference>
<dbReference type="Proteomes" id="UP000075636">
    <property type="component" value="Unassembled WGS sequence"/>
</dbReference>
<evidence type="ECO:0000313" key="16">
    <source>
        <dbReference type="EMBL" id="KXV46339.1"/>
    </source>
</evidence>
<evidence type="ECO:0000313" key="14">
    <source>
        <dbReference type="EMBL" id="GLQ70586.1"/>
    </source>
</evidence>
<accession>A0A149SXW5</accession>
<dbReference type="PIRSF" id="PIRSF006446">
    <property type="entry name" value="Cyt_quinol_oxidase_1"/>
    <property type="match status" value="1"/>
</dbReference>
<comment type="subcellular location">
    <subcellularLocation>
        <location evidence="12">Cell inner membrane</location>
    </subcellularLocation>
    <subcellularLocation>
        <location evidence="1">Cell membrane</location>
        <topology evidence="1">Multi-pass membrane protein</topology>
    </subcellularLocation>
</comment>
<feature type="transmembrane region" description="Helical" evidence="12">
    <location>
        <begin position="362"/>
        <end position="384"/>
    </location>
</feature>
<gene>
    <name evidence="15" type="ORF">AD941_13960</name>
    <name evidence="16" type="ORF">AD945_15335</name>
    <name evidence="14" type="ORF">GCM10007866_30390</name>
</gene>
<keyword evidence="9 12" id="KW-1133">Transmembrane helix</keyword>
<dbReference type="GO" id="GO:0009055">
    <property type="term" value="F:electron transfer activity"/>
    <property type="evidence" value="ECO:0007669"/>
    <property type="project" value="UniProtKB-UniRule"/>
</dbReference>
<dbReference type="GO" id="GO:0016682">
    <property type="term" value="F:oxidoreductase activity, acting on diphenols and related substances as donors, oxygen as acceptor"/>
    <property type="evidence" value="ECO:0007669"/>
    <property type="project" value="TreeGrafter"/>
</dbReference>
<evidence type="ECO:0000256" key="12">
    <source>
        <dbReference type="PIRNR" id="PIRNR006446"/>
    </source>
</evidence>
<evidence type="ECO:0000256" key="6">
    <source>
        <dbReference type="ARBA" id="ARBA00022692"/>
    </source>
</evidence>
<comment type="caution">
    <text evidence="16">The sequence shown here is derived from an EMBL/GenBank/DDBJ whole genome shotgun (WGS) entry which is preliminary data.</text>
</comment>
<dbReference type="RefSeq" id="WP_062033084.1">
    <property type="nucleotide sequence ID" value="NZ_BEWL01000002.1"/>
</dbReference>
<dbReference type="EMBL" id="LHZR01000113">
    <property type="protein sequence ID" value="KXV46339.1"/>
    <property type="molecule type" value="Genomic_DNA"/>
</dbReference>
<evidence type="ECO:0000313" key="17">
    <source>
        <dbReference type="Proteomes" id="UP000075636"/>
    </source>
</evidence>
<keyword evidence="19" id="KW-1185">Reference proteome</keyword>
<evidence type="ECO:0000256" key="13">
    <source>
        <dbReference type="SAM" id="MobiDB-lite"/>
    </source>
</evidence>
<sequence length="479" mass="52887">MFGLSALFLARFQFAFTVGFHIVFPAFSIGLAAYLAVLEGLWLKTGRSAYLDLFKYWLKVFSVVFGMGVVSGLVMSYEFGTNWSAFSQKAGPILGPMLAYEVMTAFFLEAGFLGVMMFGLNRVGKGLHFAATCMVSIGTLISMSWILSSNSWMQTPRGYRIDEATGRFLPVDWWQIVFNPSFPYRIVHMGLAAFLCVAFIVAGVAGWHLLKARREGRQASEQVRLMFSMAMWMAAIVSPIQVLAGDTQGLNTLEYQPAKIAAIEGDWESESRAPELLFGIPDMKNETTHYKIAIPYMGSLILTHSLDGKVPGLKDFPKEDRAYSPLLFFSFRIMVALGMLMVLVGLWSLYLRWKGKLYDTPLLHRVALFMSPAGFLALLCGWVTTEVGRQPFTVYGLMRTADSVSPIALPSIATSMIAFIIVYFIVFMGGITILLRTFAEEPHADQHGPAEDQPQRAAGTTQVSHQPPSSPAAGAGMAE</sequence>
<evidence type="ECO:0000256" key="8">
    <source>
        <dbReference type="ARBA" id="ARBA00022982"/>
    </source>
</evidence>
<dbReference type="GO" id="GO:0019646">
    <property type="term" value="P:aerobic electron transport chain"/>
    <property type="evidence" value="ECO:0007669"/>
    <property type="project" value="InterPro"/>
</dbReference>
<dbReference type="GO" id="GO:0020037">
    <property type="term" value="F:heme binding"/>
    <property type="evidence" value="ECO:0007669"/>
    <property type="project" value="TreeGrafter"/>
</dbReference>
<feature type="compositionally biased region" description="Basic and acidic residues" evidence="13">
    <location>
        <begin position="444"/>
        <end position="454"/>
    </location>
</feature>
<keyword evidence="3 12" id="KW-0813">Transport</keyword>
<reference evidence="14" key="1">
    <citation type="journal article" date="2014" name="Int. J. Syst. Evol. Microbiol.">
        <title>Complete genome of a new Firmicutes species belonging to the dominant human colonic microbiota ('Ruminococcus bicirculans') reveals two chromosomes and a selective capacity to utilize plant glucans.</title>
        <authorList>
            <consortium name="NISC Comparative Sequencing Program"/>
            <person name="Wegmann U."/>
            <person name="Louis P."/>
            <person name="Goesmann A."/>
            <person name="Henrissat B."/>
            <person name="Duncan S.H."/>
            <person name="Flint H.J."/>
        </authorList>
    </citation>
    <scope>NUCLEOTIDE SEQUENCE</scope>
    <source>
        <strain evidence="14">NBRC 3250</strain>
    </source>
</reference>
<dbReference type="Proteomes" id="UP000075682">
    <property type="component" value="Unassembled WGS sequence"/>
</dbReference>
<dbReference type="PANTHER" id="PTHR30365:SF14">
    <property type="entry name" value="CYTOCHROME BD MENAQUINOL OXIDASE SUBUNIT I-RELATED"/>
    <property type="match status" value="1"/>
</dbReference>
<feature type="transmembrane region" description="Helical" evidence="12">
    <location>
        <begin position="97"/>
        <end position="120"/>
    </location>
</feature>
<protein>
    <submittedName>
        <fullName evidence="16">Cytochrome D ubiquinol oxidase subunit I</fullName>
    </submittedName>
    <submittedName>
        <fullName evidence="14">Cytochrome ubiquinol oxidase subunit I</fullName>
    </submittedName>
</protein>
<keyword evidence="6 12" id="KW-0812">Transmembrane</keyword>
<organism evidence="16 17">
    <name type="scientific">Gluconobacter albidus</name>
    <dbReference type="NCBI Taxonomy" id="318683"/>
    <lineage>
        <taxon>Bacteria</taxon>
        <taxon>Pseudomonadati</taxon>
        <taxon>Pseudomonadota</taxon>
        <taxon>Alphaproteobacteria</taxon>
        <taxon>Acetobacterales</taxon>
        <taxon>Acetobacteraceae</taxon>
        <taxon>Gluconobacter</taxon>
    </lineage>
</organism>
<evidence type="ECO:0000256" key="3">
    <source>
        <dbReference type="ARBA" id="ARBA00022448"/>
    </source>
</evidence>